<evidence type="ECO:0000256" key="1">
    <source>
        <dbReference type="SAM" id="MobiDB-lite"/>
    </source>
</evidence>
<keyword evidence="4" id="KW-0067">ATP-binding</keyword>
<evidence type="ECO:0000256" key="2">
    <source>
        <dbReference type="SAM" id="Phobius"/>
    </source>
</evidence>
<gene>
    <name evidence="4" type="ORF">TSPGSL018_16263</name>
</gene>
<sequence>MSFILKDSSSSIFVGSCFKCSTAARCRPVRGGRCNGLGLRKALLPGRSSPAGYQCKDLALSRGQPIRASQQQPGVKTSEEEPPKEDDRGIFHNVTKALRDFGFGHTSLSQGGTGLLLLFGAGVVFAVYSFIRGSVLGRSFRSYEAVIEFPKACGVVVGTPVRVRGVPVGAVTSVDPKLDRVDMHVQIVDAKIAIPRNAAIEANQSGITAEPMIDITPQPPIPEYKAGPLDRRCESEGLIVCHKGRAQGTPGAALDDLVYMCTRLARRADGQEASSPLLSAARAATSFLMQARPLAEQAQKDQASLGRALLLERISIALSTAASVAMMAFVVVLMRMSRDQRKRRRRYPRRPWWKLG</sequence>
<feature type="region of interest" description="Disordered" evidence="1">
    <location>
        <begin position="66"/>
        <end position="88"/>
    </location>
</feature>
<keyword evidence="2" id="KW-1133">Transmembrane helix</keyword>
<dbReference type="PANTHER" id="PTHR34675:SF1">
    <property type="entry name" value="PROTEIN TRIGALACTOSYLDIACYLGLYCEROL 2, CHLOROPLASTIC"/>
    <property type="match status" value="1"/>
</dbReference>
<organism evidence="4">
    <name type="scientific">Tetraselmis sp. GSL018</name>
    <dbReference type="NCBI Taxonomy" id="582737"/>
    <lineage>
        <taxon>Eukaryota</taxon>
        <taxon>Viridiplantae</taxon>
        <taxon>Chlorophyta</taxon>
        <taxon>core chlorophytes</taxon>
        <taxon>Chlorodendrophyceae</taxon>
        <taxon>Chlorodendrales</taxon>
        <taxon>Chlorodendraceae</taxon>
        <taxon>Tetraselmis</taxon>
    </lineage>
</organism>
<reference evidence="4" key="1">
    <citation type="submission" date="2014-05" db="EMBL/GenBank/DDBJ databases">
        <title>The transcriptome of the halophilic microalga Tetraselmis sp. GSL018 isolated from the Great Salt Lake, Utah.</title>
        <authorList>
            <person name="Jinkerson R.E."/>
            <person name="D'Adamo S."/>
            <person name="Posewitz M.C."/>
        </authorList>
    </citation>
    <scope>NUCLEOTIDE SEQUENCE</scope>
    <source>
        <strain evidence="4">GSL018</strain>
    </source>
</reference>
<evidence type="ECO:0000313" key="4">
    <source>
        <dbReference type="EMBL" id="JAC65334.1"/>
    </source>
</evidence>
<dbReference type="GO" id="GO:0005524">
    <property type="term" value="F:ATP binding"/>
    <property type="evidence" value="ECO:0007669"/>
    <property type="project" value="UniProtKB-KW"/>
</dbReference>
<dbReference type="GO" id="GO:0005319">
    <property type="term" value="F:lipid transporter activity"/>
    <property type="evidence" value="ECO:0007669"/>
    <property type="project" value="TreeGrafter"/>
</dbReference>
<dbReference type="AlphaFoldDB" id="A0A061R3K3"/>
<name>A0A061R3K3_9CHLO</name>
<accession>A0A061R3K3</accession>
<dbReference type="InterPro" id="IPR039342">
    <property type="entry name" value="TGD2-like"/>
</dbReference>
<feature type="compositionally biased region" description="Basic and acidic residues" evidence="1">
    <location>
        <begin position="77"/>
        <end position="88"/>
    </location>
</feature>
<evidence type="ECO:0000259" key="3">
    <source>
        <dbReference type="Pfam" id="PF02470"/>
    </source>
</evidence>
<protein>
    <submittedName>
        <fullName evidence="4">Atp-binding cassette superfamily</fullName>
    </submittedName>
</protein>
<feature type="transmembrane region" description="Helical" evidence="2">
    <location>
        <begin position="314"/>
        <end position="336"/>
    </location>
</feature>
<dbReference type="InterPro" id="IPR003399">
    <property type="entry name" value="Mce/MlaD"/>
</dbReference>
<keyword evidence="2" id="KW-0472">Membrane</keyword>
<dbReference type="GO" id="GO:0009706">
    <property type="term" value="C:chloroplast inner membrane"/>
    <property type="evidence" value="ECO:0007669"/>
    <property type="project" value="TreeGrafter"/>
</dbReference>
<dbReference type="Pfam" id="PF02470">
    <property type="entry name" value="MlaD"/>
    <property type="match status" value="1"/>
</dbReference>
<keyword evidence="4" id="KW-0547">Nucleotide-binding</keyword>
<dbReference type="EMBL" id="GBEZ01021411">
    <property type="protein sequence ID" value="JAC65334.1"/>
    <property type="molecule type" value="Transcribed_RNA"/>
</dbReference>
<dbReference type="GO" id="GO:0005543">
    <property type="term" value="F:phospholipid binding"/>
    <property type="evidence" value="ECO:0007669"/>
    <property type="project" value="TreeGrafter"/>
</dbReference>
<proteinExistence type="predicted"/>
<dbReference type="PANTHER" id="PTHR34675">
    <property type="entry name" value="PROTEIN TRIGALACTOSYLDIACYLGLYCEROL 2, CHLOROPLASTIC"/>
    <property type="match status" value="1"/>
</dbReference>
<keyword evidence="2" id="KW-0812">Transmembrane</keyword>
<feature type="domain" description="Mce/MlaD" evidence="3">
    <location>
        <begin position="142"/>
        <end position="217"/>
    </location>
</feature>